<evidence type="ECO:0000313" key="3">
    <source>
        <dbReference type="Proteomes" id="UP001152561"/>
    </source>
</evidence>
<protein>
    <recommendedName>
        <fullName evidence="4">F-box protein At2g16365-like</fullName>
    </recommendedName>
</protein>
<dbReference type="AlphaFoldDB" id="A0A9Q1LAT4"/>
<dbReference type="PANTHER" id="PTHR36062">
    <property type="entry name" value="OS01G0687300 PROTEIN"/>
    <property type="match status" value="1"/>
</dbReference>
<feature type="region of interest" description="Disordered" evidence="1">
    <location>
        <begin position="234"/>
        <end position="254"/>
    </location>
</feature>
<dbReference type="EMBL" id="JAJAGQ010000022">
    <property type="protein sequence ID" value="KAJ8530189.1"/>
    <property type="molecule type" value="Genomic_DNA"/>
</dbReference>
<proteinExistence type="predicted"/>
<sequence length="628" mass="70266">MSDRVTHSYSDCDGRTGKSIHSVQSVWMAHWTRTSYNATAETHNHAPIDLGNKEIDQDSKPLRSIVKLETMSSKLSKSVKRLRESETQTFEVINESLRTSSRTIAKESLGNWSLPLHNPCENVKNHSYDIGRSVIASRPLLDNPSHLASHLVPHRDPGQYITKEGEKTQKPFISRSFLAAKEVPRPGMLTPYLRQNDTFLLDAPSTNRNLVPEFGGEEFQKIPGGSIMKFLKNESSPSQVSESKELHRRSYDQQKLPHPLLDVETMRTNNTMDSVTGMAGYFPRVSQTTHSLLITKGTDDDLLEGNKVIGTSRMWREINGKASLSDHDNPSKSIGHSKRGKKNIDDSKPSKFMLKNESSAETDTMDMDVFQEKNQLCGTSSSRVKKVNKMDQNSPPRLALDFSRKEAGRKQFKLDINLELPAPTDNMEASSSRTESLDLGSILARAERPSSSRTDLCPEGLLGQDFSSRWVKRLKVSASGSSAFGTKSSSLLGERETSHEKSHKFLSKITQPKTITNSELASSKRHGKELMAHNNTSSLSVIKKDLELLTSHTWIQRLLHDRATTAPKRPQPVVVCEPQSSKLELDDFQKKQLPSLGAMALMGKAMNGFQPCEFHRKGTLVVWNTRSF</sequence>
<comment type="caution">
    <text evidence="2">The sequence shown here is derived from an EMBL/GenBank/DDBJ whole genome shotgun (WGS) entry which is preliminary data.</text>
</comment>
<feature type="compositionally biased region" description="Basic and acidic residues" evidence="1">
    <location>
        <begin position="242"/>
        <end position="252"/>
    </location>
</feature>
<dbReference type="OrthoDB" id="649277at2759"/>
<dbReference type="InterPro" id="IPR037476">
    <property type="entry name" value="PCH1"/>
</dbReference>
<organism evidence="2 3">
    <name type="scientific">Anisodus acutangulus</name>
    <dbReference type="NCBI Taxonomy" id="402998"/>
    <lineage>
        <taxon>Eukaryota</taxon>
        <taxon>Viridiplantae</taxon>
        <taxon>Streptophyta</taxon>
        <taxon>Embryophyta</taxon>
        <taxon>Tracheophyta</taxon>
        <taxon>Spermatophyta</taxon>
        <taxon>Magnoliopsida</taxon>
        <taxon>eudicotyledons</taxon>
        <taxon>Gunneridae</taxon>
        <taxon>Pentapetalae</taxon>
        <taxon>asterids</taxon>
        <taxon>lamiids</taxon>
        <taxon>Solanales</taxon>
        <taxon>Solanaceae</taxon>
        <taxon>Solanoideae</taxon>
        <taxon>Hyoscyameae</taxon>
        <taxon>Anisodus</taxon>
    </lineage>
</organism>
<reference evidence="3" key="1">
    <citation type="journal article" date="2023" name="Proc. Natl. Acad. Sci. U.S.A.">
        <title>Genomic and structural basis for evolution of tropane alkaloid biosynthesis.</title>
        <authorList>
            <person name="Wanga Y.-J."/>
            <person name="Taina T."/>
            <person name="Yua J.-Y."/>
            <person name="Lia J."/>
            <person name="Xua B."/>
            <person name="Chenc J."/>
            <person name="D'Auriad J.C."/>
            <person name="Huanga J.-P."/>
            <person name="Huanga S.-X."/>
        </authorList>
    </citation>
    <scope>NUCLEOTIDE SEQUENCE [LARGE SCALE GENOMIC DNA]</scope>
    <source>
        <strain evidence="3">cv. KIB-2019</strain>
    </source>
</reference>
<feature type="region of interest" description="Disordered" evidence="1">
    <location>
        <begin position="321"/>
        <end position="352"/>
    </location>
</feature>
<dbReference type="PANTHER" id="PTHR36062:SF9">
    <property type="entry name" value="ISOFORM 2 OF F-BOX PROTEIN"/>
    <property type="match status" value="1"/>
</dbReference>
<name>A0A9Q1LAT4_9SOLA</name>
<gene>
    <name evidence="2" type="ORF">K7X08_037024</name>
</gene>
<dbReference type="Proteomes" id="UP001152561">
    <property type="component" value="Unassembled WGS sequence"/>
</dbReference>
<dbReference type="GO" id="GO:0010099">
    <property type="term" value="P:regulation of photomorphogenesis"/>
    <property type="evidence" value="ECO:0007669"/>
    <property type="project" value="InterPro"/>
</dbReference>
<evidence type="ECO:0000313" key="2">
    <source>
        <dbReference type="EMBL" id="KAJ8530189.1"/>
    </source>
</evidence>
<keyword evidence="3" id="KW-1185">Reference proteome</keyword>
<evidence type="ECO:0008006" key="4">
    <source>
        <dbReference type="Google" id="ProtNLM"/>
    </source>
</evidence>
<accession>A0A9Q1LAT4</accession>
<feature type="compositionally biased region" description="Basic and acidic residues" evidence="1">
    <location>
        <begin position="321"/>
        <end position="330"/>
    </location>
</feature>
<evidence type="ECO:0000256" key="1">
    <source>
        <dbReference type="SAM" id="MobiDB-lite"/>
    </source>
</evidence>